<protein>
    <submittedName>
        <fullName evidence="2">Uncharacterized protein</fullName>
    </submittedName>
</protein>
<name>A0A9Q0GRS7_9MAGN</name>
<comment type="caution">
    <text evidence="2">The sequence shown here is derived from an EMBL/GenBank/DDBJ whole genome shotgun (WGS) entry which is preliminary data.</text>
</comment>
<keyword evidence="1" id="KW-0472">Membrane</keyword>
<proteinExistence type="predicted"/>
<feature type="transmembrane region" description="Helical" evidence="1">
    <location>
        <begin position="267"/>
        <end position="286"/>
    </location>
</feature>
<dbReference type="PANTHER" id="PTHR36779:SF1">
    <property type="entry name" value="OS04G0600400 PROTEIN"/>
    <property type="match status" value="1"/>
</dbReference>
<evidence type="ECO:0000313" key="3">
    <source>
        <dbReference type="Proteomes" id="UP001141806"/>
    </source>
</evidence>
<evidence type="ECO:0000313" key="2">
    <source>
        <dbReference type="EMBL" id="KAJ4952941.1"/>
    </source>
</evidence>
<keyword evidence="3" id="KW-1185">Reference proteome</keyword>
<organism evidence="2 3">
    <name type="scientific">Protea cynaroides</name>
    <dbReference type="NCBI Taxonomy" id="273540"/>
    <lineage>
        <taxon>Eukaryota</taxon>
        <taxon>Viridiplantae</taxon>
        <taxon>Streptophyta</taxon>
        <taxon>Embryophyta</taxon>
        <taxon>Tracheophyta</taxon>
        <taxon>Spermatophyta</taxon>
        <taxon>Magnoliopsida</taxon>
        <taxon>Proteales</taxon>
        <taxon>Proteaceae</taxon>
        <taxon>Protea</taxon>
    </lineage>
</organism>
<keyword evidence="1" id="KW-0812">Transmembrane</keyword>
<evidence type="ECO:0000256" key="1">
    <source>
        <dbReference type="SAM" id="Phobius"/>
    </source>
</evidence>
<dbReference type="PROSITE" id="PS51257">
    <property type="entry name" value="PROKAR_LIPOPROTEIN"/>
    <property type="match status" value="1"/>
</dbReference>
<gene>
    <name evidence="2" type="ORF">NE237_029773</name>
</gene>
<feature type="transmembrane region" description="Helical" evidence="1">
    <location>
        <begin position="222"/>
        <end position="246"/>
    </location>
</feature>
<accession>A0A9Q0GRS7</accession>
<sequence length="301" mass="34358">MDSPKRDDRAHKRPYHVLLRFCFVLIVSFVASCFFTLVTALLAIVIGDFSISSPISVAAQCKIISSGVDIRSSKVCELGWLNYKAKHIFYPLERRKFHCHYDYYWASVFKVEYKEHSSGQTQGALAEAPKEALPPDCRPSFGTAWLTKDKFKVNETYNCWYTPGISKVDIYSDGLFNCQAKDPSLVEMIRRFAILFTKIMDLWPANKVSTNKGRGKHPYRDAIAGLITGVSTSLITVCLVRLLYGLKFRLVRSWKARKLHPAFYGVYFKRACFFIAYASFTGWLAIQYGKMLGIPKIFINS</sequence>
<feature type="transmembrane region" description="Helical" evidence="1">
    <location>
        <begin position="21"/>
        <end position="46"/>
    </location>
</feature>
<dbReference type="EMBL" id="JAMYWD010000012">
    <property type="protein sequence ID" value="KAJ4952941.1"/>
    <property type="molecule type" value="Genomic_DNA"/>
</dbReference>
<keyword evidence="1" id="KW-1133">Transmembrane helix</keyword>
<reference evidence="2" key="1">
    <citation type="journal article" date="2023" name="Plant J.">
        <title>The genome of the king protea, Protea cynaroides.</title>
        <authorList>
            <person name="Chang J."/>
            <person name="Duong T.A."/>
            <person name="Schoeman C."/>
            <person name="Ma X."/>
            <person name="Roodt D."/>
            <person name="Barker N."/>
            <person name="Li Z."/>
            <person name="Van de Peer Y."/>
            <person name="Mizrachi E."/>
        </authorList>
    </citation>
    <scope>NUCLEOTIDE SEQUENCE</scope>
    <source>
        <tissue evidence="2">Young leaves</tissue>
    </source>
</reference>
<dbReference type="OrthoDB" id="1922696at2759"/>
<dbReference type="AlphaFoldDB" id="A0A9Q0GRS7"/>
<dbReference type="Proteomes" id="UP001141806">
    <property type="component" value="Unassembled WGS sequence"/>
</dbReference>
<dbReference type="PANTHER" id="PTHR36779">
    <property type="entry name" value="OSJNBA0083N12.13 PROTEIN"/>
    <property type="match status" value="1"/>
</dbReference>